<dbReference type="SUPFAM" id="SSF56601">
    <property type="entry name" value="beta-lactamase/transpeptidase-like"/>
    <property type="match status" value="1"/>
</dbReference>
<comment type="similarity">
    <text evidence="2 14">Belongs to the peptidase S11 family.</text>
</comment>
<dbReference type="InterPro" id="IPR001967">
    <property type="entry name" value="Peptidase_S11_N"/>
</dbReference>
<evidence type="ECO:0000313" key="18">
    <source>
        <dbReference type="Proteomes" id="UP000593626"/>
    </source>
</evidence>
<dbReference type="Gene3D" id="2.30.140.30">
    <property type="match status" value="1"/>
</dbReference>
<dbReference type="InterPro" id="IPR012338">
    <property type="entry name" value="Beta-lactam/transpept-like"/>
</dbReference>
<dbReference type="AlphaFoldDB" id="A0A7S8CB51"/>
<keyword evidence="18" id="KW-1185">Reference proteome</keyword>
<dbReference type="Pfam" id="PF07943">
    <property type="entry name" value="PBP5_C"/>
    <property type="match status" value="1"/>
</dbReference>
<dbReference type="GO" id="GO:0009002">
    <property type="term" value="F:serine-type D-Ala-D-Ala carboxypeptidase activity"/>
    <property type="evidence" value="ECO:0007669"/>
    <property type="project" value="InterPro"/>
</dbReference>
<evidence type="ECO:0000256" key="7">
    <source>
        <dbReference type="ARBA" id="ARBA00022801"/>
    </source>
</evidence>
<evidence type="ECO:0000313" key="17">
    <source>
        <dbReference type="EMBL" id="QPC46742.1"/>
    </source>
</evidence>
<dbReference type="KEGG" id="mcui:G8O30_07085"/>
<comment type="pathway">
    <text evidence="1">Cell wall biogenesis; peptidoglycan biosynthesis.</text>
</comment>
<evidence type="ECO:0000259" key="16">
    <source>
        <dbReference type="Pfam" id="PF07943"/>
    </source>
</evidence>
<evidence type="ECO:0000256" key="2">
    <source>
        <dbReference type="ARBA" id="ARBA00007164"/>
    </source>
</evidence>
<dbReference type="RefSeq" id="WP_239674276.1">
    <property type="nucleotide sequence ID" value="NZ_CP049742.1"/>
</dbReference>
<comment type="catalytic activity">
    <reaction evidence="11">
        <text>Preferential cleavage: (Ac)2-L-Lys-D-Ala-|-D-Ala. Also transpeptidation of peptidyl-alanyl moieties that are N-acyl substituents of D-alanine.</text>
        <dbReference type="EC" id="3.4.16.4"/>
    </reaction>
</comment>
<dbReference type="GO" id="GO:0006508">
    <property type="term" value="P:proteolysis"/>
    <property type="evidence" value="ECO:0007669"/>
    <property type="project" value="InterPro"/>
</dbReference>
<organism evidence="17 18">
    <name type="scientific">Mangrovibacillus cuniculi</name>
    <dbReference type="NCBI Taxonomy" id="2593652"/>
    <lineage>
        <taxon>Bacteria</taxon>
        <taxon>Bacillati</taxon>
        <taxon>Bacillota</taxon>
        <taxon>Bacilli</taxon>
        <taxon>Bacillales</taxon>
        <taxon>Bacillaceae</taxon>
        <taxon>Mangrovibacillus</taxon>
    </lineage>
</organism>
<protein>
    <recommendedName>
        <fullName evidence="3">serine-type D-Ala-D-Ala carboxypeptidase</fullName>
        <ecNumber evidence="3">3.4.16.4</ecNumber>
    </recommendedName>
</protein>
<evidence type="ECO:0000256" key="10">
    <source>
        <dbReference type="ARBA" id="ARBA00023316"/>
    </source>
</evidence>
<dbReference type="PANTHER" id="PTHR21581:SF33">
    <property type="entry name" value="D-ALANYL-D-ALANINE CARBOXYPEPTIDASE DACB"/>
    <property type="match status" value="1"/>
</dbReference>
<dbReference type="Proteomes" id="UP000593626">
    <property type="component" value="Chromosome"/>
</dbReference>
<evidence type="ECO:0000259" key="15">
    <source>
        <dbReference type="Pfam" id="PF00768"/>
    </source>
</evidence>
<evidence type="ECO:0000256" key="9">
    <source>
        <dbReference type="ARBA" id="ARBA00022984"/>
    </source>
</evidence>
<dbReference type="PRINTS" id="PR00725">
    <property type="entry name" value="DADACBPTASE1"/>
</dbReference>
<feature type="active site" description="Acyl-ester intermediate" evidence="12">
    <location>
        <position position="59"/>
    </location>
</feature>
<dbReference type="PANTHER" id="PTHR21581">
    <property type="entry name" value="D-ALANYL-D-ALANINE CARBOXYPEPTIDASE"/>
    <property type="match status" value="1"/>
</dbReference>
<evidence type="ECO:0000256" key="13">
    <source>
        <dbReference type="PIRSR" id="PIRSR618044-2"/>
    </source>
</evidence>
<evidence type="ECO:0000256" key="1">
    <source>
        <dbReference type="ARBA" id="ARBA00004752"/>
    </source>
</evidence>
<gene>
    <name evidence="17" type="ORF">G8O30_07085</name>
</gene>
<evidence type="ECO:0000256" key="4">
    <source>
        <dbReference type="ARBA" id="ARBA00022645"/>
    </source>
</evidence>
<keyword evidence="7" id="KW-0378">Hydrolase</keyword>
<dbReference type="InterPro" id="IPR018044">
    <property type="entry name" value="Peptidase_S11"/>
</dbReference>
<dbReference type="GO" id="GO:0009252">
    <property type="term" value="P:peptidoglycan biosynthetic process"/>
    <property type="evidence" value="ECO:0007669"/>
    <property type="project" value="UniProtKB-KW"/>
</dbReference>
<dbReference type="Pfam" id="PF00768">
    <property type="entry name" value="Peptidase_S11"/>
    <property type="match status" value="1"/>
</dbReference>
<proteinExistence type="inferred from homology"/>
<keyword evidence="4 17" id="KW-0121">Carboxypeptidase</keyword>
<evidence type="ECO:0000256" key="11">
    <source>
        <dbReference type="ARBA" id="ARBA00034000"/>
    </source>
</evidence>
<evidence type="ECO:0000256" key="8">
    <source>
        <dbReference type="ARBA" id="ARBA00022960"/>
    </source>
</evidence>
<name>A0A7S8CB51_9BACI</name>
<reference evidence="17 18" key="1">
    <citation type="submission" date="2019-07" db="EMBL/GenBank/DDBJ databases">
        <title>Genome sequence of 2 isolates from Red Sea Mangroves.</title>
        <authorList>
            <person name="Sefrji F."/>
            <person name="Michoud G."/>
            <person name="Merlino G."/>
            <person name="Daffonchio D."/>
        </authorList>
    </citation>
    <scope>NUCLEOTIDE SEQUENCE [LARGE SCALE GENOMIC DNA]</scope>
    <source>
        <strain evidence="17 18">R1DC41</strain>
    </source>
</reference>
<dbReference type="GO" id="GO:0008360">
    <property type="term" value="P:regulation of cell shape"/>
    <property type="evidence" value="ECO:0007669"/>
    <property type="project" value="UniProtKB-KW"/>
</dbReference>
<feature type="active site" description="Proton acceptor" evidence="12">
    <location>
        <position position="62"/>
    </location>
</feature>
<dbReference type="EC" id="3.4.16.4" evidence="3"/>
<dbReference type="GO" id="GO:0071555">
    <property type="term" value="P:cell wall organization"/>
    <property type="evidence" value="ECO:0007669"/>
    <property type="project" value="UniProtKB-KW"/>
</dbReference>
<keyword evidence="9" id="KW-0573">Peptidoglycan synthesis</keyword>
<evidence type="ECO:0000256" key="5">
    <source>
        <dbReference type="ARBA" id="ARBA00022670"/>
    </source>
</evidence>
<evidence type="ECO:0000256" key="14">
    <source>
        <dbReference type="RuleBase" id="RU004016"/>
    </source>
</evidence>
<dbReference type="InterPro" id="IPR012907">
    <property type="entry name" value="Peptidase_S11_C"/>
</dbReference>
<accession>A0A7S8CB51</accession>
<dbReference type="Gene3D" id="3.40.710.10">
    <property type="entry name" value="DD-peptidase/beta-lactamase superfamily"/>
    <property type="match status" value="1"/>
</dbReference>
<keyword evidence="10" id="KW-0961">Cell wall biogenesis/degradation</keyword>
<keyword evidence="6" id="KW-0732">Signal</keyword>
<feature type="binding site" evidence="13">
    <location>
        <position position="223"/>
    </location>
    <ligand>
        <name>substrate</name>
    </ligand>
</feature>
<keyword evidence="8" id="KW-0133">Cell shape</keyword>
<sequence>MTKRKWWAIVLVSALLISLIPIKEVQAVSVSSRNAVLLDQDSGRILFEKDAHNKERIASITKIMTAIIAVESGMMQNTVTVSDKAAFTEGSSLYLKPGQKEKLQDLVYGLMLRSGNDAAVAIAEHVGGSLEGFVYLMNEKAELIGMKNTHFANPHGLDDHENHVSTAYDMAILMQYAMKNEEFAIISGTEAYRSKDPSADWDRVWKNKNRLLTEKYQYCTGGKTGYTKRAKRTLVTTASQGDQNLIVVTLNGPDDWNDHIQLYEYGFQNYDNKVFFAEGEEVKVEDKFYQGHLSVEHNVMYPIHKDKEEEVKVDIQVIKPKWDEEKDVPKHIGNLSLTLNNQIVSSAPIIFSYEKSEEKKSFFEWFKGIFSTMIGLNYNG</sequence>
<feature type="domain" description="Peptidase S11 D-alanyl-D-alanine carboxypeptidase A N-terminal" evidence="15">
    <location>
        <begin position="25"/>
        <end position="252"/>
    </location>
</feature>
<feature type="domain" description="Peptidase S11 D-Ala-D-Ala carboxypeptidase A C-terminal" evidence="16">
    <location>
        <begin position="270"/>
        <end position="350"/>
    </location>
</feature>
<evidence type="ECO:0000256" key="6">
    <source>
        <dbReference type="ARBA" id="ARBA00022729"/>
    </source>
</evidence>
<dbReference type="EMBL" id="CP049742">
    <property type="protein sequence ID" value="QPC46742.1"/>
    <property type="molecule type" value="Genomic_DNA"/>
</dbReference>
<evidence type="ECO:0000256" key="12">
    <source>
        <dbReference type="PIRSR" id="PIRSR618044-1"/>
    </source>
</evidence>
<evidence type="ECO:0000256" key="3">
    <source>
        <dbReference type="ARBA" id="ARBA00012448"/>
    </source>
</evidence>
<feature type="active site" evidence="12">
    <location>
        <position position="114"/>
    </location>
</feature>
<keyword evidence="5" id="KW-0645">Protease</keyword>